<dbReference type="Proteomes" id="UP000024332">
    <property type="component" value="Unassembled WGS sequence"/>
</dbReference>
<reference evidence="1 2" key="1">
    <citation type="submission" date="2014-03" db="EMBL/GenBank/DDBJ databases">
        <title>Draft genome sequence of the novel thermoacidophilic archaea Acidianus copahuensis ALE1 strain, isolated from Copahue volcanic area in Neuquen Argentina.</title>
        <authorList>
            <person name="Urbieta M.S."/>
            <person name="Rascovan N."/>
            <person name="Castro C."/>
            <person name="Revale S."/>
            <person name="Giaveno M.A."/>
            <person name="Vazquez M.P."/>
            <person name="Donati E.R."/>
        </authorList>
    </citation>
    <scope>NUCLEOTIDE SEQUENCE [LARGE SCALE GENOMIC DNA]</scope>
    <source>
        <strain evidence="1 2">ALE1</strain>
    </source>
</reference>
<evidence type="ECO:0000313" key="1">
    <source>
        <dbReference type="EMBL" id="EZQ01920.1"/>
    </source>
</evidence>
<dbReference type="EMBL" id="JFZT01000059">
    <property type="protein sequence ID" value="EZQ01920.1"/>
    <property type="molecule type" value="Genomic_DNA"/>
</dbReference>
<dbReference type="STRING" id="1160895.CM19_11815"/>
<organism evidence="1 2">
    <name type="scientific">Candidatus Acidianus copahuensis</name>
    <dbReference type="NCBI Taxonomy" id="1160895"/>
    <lineage>
        <taxon>Archaea</taxon>
        <taxon>Thermoproteota</taxon>
        <taxon>Thermoprotei</taxon>
        <taxon>Sulfolobales</taxon>
        <taxon>Sulfolobaceae</taxon>
        <taxon>Acidianus</taxon>
    </lineage>
</organism>
<dbReference type="AlphaFoldDB" id="A0A031LKB5"/>
<name>A0A031LKB5_9CREN</name>
<gene>
    <name evidence="1" type="ORF">CM19_11815</name>
</gene>
<dbReference type="OrthoDB" id="44086at2157"/>
<evidence type="ECO:0000313" key="2">
    <source>
        <dbReference type="Proteomes" id="UP000024332"/>
    </source>
</evidence>
<sequence>MSYVHELILGTTKSPLFYAISDPYRLVGMSGHINILGVYDKDKKKYVVPSEAENYENKYWASLIYEDTSGRLNASEGSLELSIIPNSIDYKFNSEDEKVKFSITFTFYSHASGSKINIMSKFDVKPGVLAKPFYGSFSSFAEHIVKGHIVPYLNKLITFGIEVKEIKRIKGELTELIGEIKNLPKVVGIISIKGENFSFASFLENGELKEMRLLYNKESIVGGDSIVKLLSIGGSAEMIVYEIPKDEIVTKILK</sequence>
<comment type="caution">
    <text evidence="1">The sequence shown here is derived from an EMBL/GenBank/DDBJ whole genome shotgun (WGS) entry which is preliminary data.</text>
</comment>
<proteinExistence type="predicted"/>
<dbReference type="RefSeq" id="WP_048100539.1">
    <property type="nucleotide sequence ID" value="NZ_JFZT01000059.1"/>
</dbReference>
<keyword evidence="2" id="KW-1185">Reference proteome</keyword>
<accession>A0A031LKB5</accession>
<protein>
    <submittedName>
        <fullName evidence="1">Uncharacterized protein</fullName>
    </submittedName>
</protein>